<dbReference type="AlphaFoldDB" id="A0AAV9IMF0"/>
<evidence type="ECO:0000256" key="2">
    <source>
        <dbReference type="ARBA" id="ARBA00001946"/>
    </source>
</evidence>
<evidence type="ECO:0000256" key="10">
    <source>
        <dbReference type="PROSITE-ProRule" id="PRU01385"/>
    </source>
</evidence>
<dbReference type="Gene3D" id="1.10.10.10">
    <property type="entry name" value="Winged helix-like DNA-binding domain superfamily/Winged helix DNA-binding domain"/>
    <property type="match status" value="1"/>
</dbReference>
<dbReference type="GO" id="GO:0007131">
    <property type="term" value="P:reciprocal meiotic recombination"/>
    <property type="evidence" value="ECO:0007669"/>
    <property type="project" value="TreeGrafter"/>
</dbReference>
<dbReference type="PANTHER" id="PTHR10848:SF0">
    <property type="entry name" value="MEIOTIC RECOMBINATION PROTEIN SPO11"/>
    <property type="match status" value="1"/>
</dbReference>
<dbReference type="PRINTS" id="PR01550">
    <property type="entry name" value="TOP6AFAMILY"/>
</dbReference>
<feature type="domain" description="Topoisomerase 6 subunit A/Spo11 TOPRIM" evidence="13">
    <location>
        <begin position="142"/>
        <end position="312"/>
    </location>
</feature>
<keyword evidence="7 10" id="KW-0799">Topoisomerase</keyword>
<keyword evidence="6" id="KW-0460">Magnesium</keyword>
<feature type="coiled-coil region" evidence="11">
    <location>
        <begin position="252"/>
        <end position="290"/>
    </location>
</feature>
<dbReference type="PROSITE" id="PS52041">
    <property type="entry name" value="TOPO_IIB"/>
    <property type="match status" value="1"/>
</dbReference>
<evidence type="ECO:0000256" key="7">
    <source>
        <dbReference type="ARBA" id="ARBA00023029"/>
    </source>
</evidence>
<dbReference type="GO" id="GO:0000706">
    <property type="term" value="P:meiotic DNA double-strand break processing"/>
    <property type="evidence" value="ECO:0007669"/>
    <property type="project" value="TreeGrafter"/>
</dbReference>
<dbReference type="InterPro" id="IPR036078">
    <property type="entry name" value="Spo11/TopoVI_A_sf"/>
</dbReference>
<evidence type="ECO:0000256" key="9">
    <source>
        <dbReference type="ARBA" id="ARBA00023235"/>
    </source>
</evidence>
<dbReference type="EMBL" id="JANCYU010000066">
    <property type="protein sequence ID" value="KAK4528605.1"/>
    <property type="molecule type" value="Genomic_DNA"/>
</dbReference>
<evidence type="ECO:0000313" key="15">
    <source>
        <dbReference type="Proteomes" id="UP001300502"/>
    </source>
</evidence>
<dbReference type="Pfam" id="PF04406">
    <property type="entry name" value="TP6A_N"/>
    <property type="match status" value="1"/>
</dbReference>
<dbReference type="GO" id="GO:0000228">
    <property type="term" value="C:nuclear chromosome"/>
    <property type="evidence" value="ECO:0007669"/>
    <property type="project" value="TreeGrafter"/>
</dbReference>
<protein>
    <recommendedName>
        <fullName evidence="4">DNA topoisomerase (ATP-hydrolyzing)</fullName>
        <ecNumber evidence="4">5.6.2.2</ecNumber>
    </recommendedName>
</protein>
<evidence type="ECO:0000256" key="1">
    <source>
        <dbReference type="ARBA" id="ARBA00000185"/>
    </source>
</evidence>
<dbReference type="InterPro" id="IPR036388">
    <property type="entry name" value="WH-like_DNA-bd_sf"/>
</dbReference>
<evidence type="ECO:0000256" key="3">
    <source>
        <dbReference type="ARBA" id="ARBA00006559"/>
    </source>
</evidence>
<evidence type="ECO:0000259" key="12">
    <source>
        <dbReference type="Pfam" id="PF04406"/>
    </source>
</evidence>
<evidence type="ECO:0000259" key="13">
    <source>
        <dbReference type="Pfam" id="PF21180"/>
    </source>
</evidence>
<keyword evidence="15" id="KW-1185">Reference proteome</keyword>
<dbReference type="PANTHER" id="PTHR10848">
    <property type="entry name" value="MEIOTIC RECOMBINATION PROTEIN SPO11"/>
    <property type="match status" value="1"/>
</dbReference>
<dbReference type="Proteomes" id="UP001300502">
    <property type="component" value="Unassembled WGS sequence"/>
</dbReference>
<comment type="similarity">
    <text evidence="3 10">Belongs to the TOP6A family.</text>
</comment>
<keyword evidence="5" id="KW-0479">Metal-binding</keyword>
<keyword evidence="8 10" id="KW-0238">DNA-binding</keyword>
<dbReference type="SUPFAM" id="SSF56726">
    <property type="entry name" value="DNA topoisomerase IV, alpha subunit"/>
    <property type="match status" value="1"/>
</dbReference>
<feature type="active site" description="O-(5'-phospho-DNA)-tyrosine intermediate" evidence="10">
    <location>
        <position position="60"/>
    </location>
</feature>
<dbReference type="GO" id="GO:0005524">
    <property type="term" value="F:ATP binding"/>
    <property type="evidence" value="ECO:0007669"/>
    <property type="project" value="InterPro"/>
</dbReference>
<dbReference type="GO" id="GO:0042138">
    <property type="term" value="P:meiotic DNA double-strand break formation"/>
    <property type="evidence" value="ECO:0007669"/>
    <property type="project" value="TreeGrafter"/>
</dbReference>
<feature type="domain" description="Spo11/DNA topoisomerase VI subunit A N-terminal" evidence="12">
    <location>
        <begin position="31"/>
        <end position="92"/>
    </location>
</feature>
<evidence type="ECO:0000256" key="5">
    <source>
        <dbReference type="ARBA" id="ARBA00022723"/>
    </source>
</evidence>
<reference evidence="14 15" key="1">
    <citation type="submission" date="2022-07" db="EMBL/GenBank/DDBJ databases">
        <title>Genome-wide signatures of adaptation to extreme environments.</title>
        <authorList>
            <person name="Cho C.H."/>
            <person name="Yoon H.S."/>
        </authorList>
    </citation>
    <scope>NUCLEOTIDE SEQUENCE [LARGE SCALE GENOMIC DNA]</scope>
    <source>
        <strain evidence="14 15">108.79 E11</strain>
    </source>
</reference>
<dbReference type="InterPro" id="IPR013049">
    <property type="entry name" value="Spo11/TopoVI_A_N"/>
</dbReference>
<name>A0AAV9IMF0_9RHOD</name>
<dbReference type="Pfam" id="PF21180">
    <property type="entry name" value="TOP6A-Spo11_Toprim"/>
    <property type="match status" value="1"/>
</dbReference>
<evidence type="ECO:0000256" key="11">
    <source>
        <dbReference type="SAM" id="Coils"/>
    </source>
</evidence>
<comment type="cofactor">
    <cofactor evidence="2">
        <name>Mg(2+)</name>
        <dbReference type="ChEBI" id="CHEBI:18420"/>
    </cofactor>
</comment>
<dbReference type="GO" id="GO:0003677">
    <property type="term" value="F:DNA binding"/>
    <property type="evidence" value="ECO:0007669"/>
    <property type="project" value="UniProtKB-UniRule"/>
</dbReference>
<sequence>MEAKLRMEQYTCEFLDHLLSNTIKLQWKTSRRLAIFWRVVDIIHTCLHDNKGISKRDVYYSEHKIATCQRDTDLAIERLCKILSVPRSHLLVIAGPRGIIAGNLQIFFQNGTVIDTKTVSTGVSVPENPQEIKHLSTNARLVLIVEKNSIFHHLIEHRFLEKFPNVILMSGSGFPSQAFSQIVRLLRNYLPMKPFLILVDADPYGIHIAWFHLKSIATRRNFESWIGISLDDVQEANCGANLTLTTRDKVRAKNLLDLFSKVENENDNVTEKLSTELRKMVKRNQKAEMEALCFRSDECECFFCEHYLPKQLKQYIESKE</sequence>
<evidence type="ECO:0000256" key="4">
    <source>
        <dbReference type="ARBA" id="ARBA00012895"/>
    </source>
</evidence>
<evidence type="ECO:0000256" key="8">
    <source>
        <dbReference type="ARBA" id="ARBA00023125"/>
    </source>
</evidence>
<evidence type="ECO:0000313" key="14">
    <source>
        <dbReference type="EMBL" id="KAK4528605.1"/>
    </source>
</evidence>
<dbReference type="Gene3D" id="3.40.1360.10">
    <property type="match status" value="1"/>
</dbReference>
<dbReference type="InterPro" id="IPR002815">
    <property type="entry name" value="Spo11/TopoVI_A"/>
</dbReference>
<keyword evidence="9 10" id="KW-0413">Isomerase</keyword>
<dbReference type="CDD" id="cd00223">
    <property type="entry name" value="TOPRIM_TopoIIB_SPO"/>
    <property type="match status" value="1"/>
</dbReference>
<keyword evidence="11" id="KW-0175">Coiled coil</keyword>
<dbReference type="EC" id="5.6.2.2" evidence="4"/>
<comment type="catalytic activity">
    <reaction evidence="1 10">
        <text>ATP-dependent breakage, passage and rejoining of double-stranded DNA.</text>
        <dbReference type="EC" id="5.6.2.2"/>
    </reaction>
</comment>
<dbReference type="GO" id="GO:0046872">
    <property type="term" value="F:metal ion binding"/>
    <property type="evidence" value="ECO:0007669"/>
    <property type="project" value="UniProtKB-KW"/>
</dbReference>
<dbReference type="InterPro" id="IPR034136">
    <property type="entry name" value="TOPRIM_Topo6A/Spo11"/>
</dbReference>
<proteinExistence type="inferred from homology"/>
<organism evidence="14 15">
    <name type="scientific">Galdieria yellowstonensis</name>
    <dbReference type="NCBI Taxonomy" id="3028027"/>
    <lineage>
        <taxon>Eukaryota</taxon>
        <taxon>Rhodophyta</taxon>
        <taxon>Bangiophyceae</taxon>
        <taxon>Galdieriales</taxon>
        <taxon>Galdieriaceae</taxon>
        <taxon>Galdieria</taxon>
    </lineage>
</organism>
<accession>A0AAV9IMF0</accession>
<evidence type="ECO:0000256" key="6">
    <source>
        <dbReference type="ARBA" id="ARBA00022842"/>
    </source>
</evidence>
<dbReference type="GO" id="GO:0003918">
    <property type="term" value="F:DNA topoisomerase type II (double strand cut, ATP-hydrolyzing) activity"/>
    <property type="evidence" value="ECO:0007669"/>
    <property type="project" value="UniProtKB-UniRule"/>
</dbReference>
<gene>
    <name evidence="14" type="ORF">GAYE_SCF61G6550</name>
</gene>
<comment type="caution">
    <text evidence="14">The sequence shown here is derived from an EMBL/GenBank/DDBJ whole genome shotgun (WGS) entry which is preliminary data.</text>
</comment>